<feature type="chain" id="PRO_5018149060" evidence="1">
    <location>
        <begin position="21"/>
        <end position="205"/>
    </location>
</feature>
<protein>
    <submittedName>
        <fullName evidence="2">Uncharacterized protein</fullName>
    </submittedName>
</protein>
<name>A0A3N4IKK6_ASCIM</name>
<dbReference type="AlphaFoldDB" id="A0A3N4IKK6"/>
<dbReference type="Proteomes" id="UP000275078">
    <property type="component" value="Unassembled WGS sequence"/>
</dbReference>
<sequence>MFRRFLSIITLSLCFEALYAAPRIATPISDCCLQALDDAGIIQKEVAKEYLETSLYPFADHVRVYYYPGNNYTESNEAFYSYLQTTKGLWYTDRNFTNGADNEGRHGTEVHFREHLPTPEFWFELIQHPTVDYACKMSKKNPEKDGECITHEGYAAFLKEEEKQWARDTANAAVWPAVLEGASSFRDLPAEDLAGFWESLFESTD</sequence>
<evidence type="ECO:0000256" key="1">
    <source>
        <dbReference type="SAM" id="SignalP"/>
    </source>
</evidence>
<reference evidence="2 3" key="1">
    <citation type="journal article" date="2018" name="Nat. Ecol. Evol.">
        <title>Pezizomycetes genomes reveal the molecular basis of ectomycorrhizal truffle lifestyle.</title>
        <authorList>
            <person name="Murat C."/>
            <person name="Payen T."/>
            <person name="Noel B."/>
            <person name="Kuo A."/>
            <person name="Morin E."/>
            <person name="Chen J."/>
            <person name="Kohler A."/>
            <person name="Krizsan K."/>
            <person name="Balestrini R."/>
            <person name="Da Silva C."/>
            <person name="Montanini B."/>
            <person name="Hainaut M."/>
            <person name="Levati E."/>
            <person name="Barry K.W."/>
            <person name="Belfiori B."/>
            <person name="Cichocki N."/>
            <person name="Clum A."/>
            <person name="Dockter R.B."/>
            <person name="Fauchery L."/>
            <person name="Guy J."/>
            <person name="Iotti M."/>
            <person name="Le Tacon F."/>
            <person name="Lindquist E.A."/>
            <person name="Lipzen A."/>
            <person name="Malagnac F."/>
            <person name="Mello A."/>
            <person name="Molinier V."/>
            <person name="Miyauchi S."/>
            <person name="Poulain J."/>
            <person name="Riccioni C."/>
            <person name="Rubini A."/>
            <person name="Sitrit Y."/>
            <person name="Splivallo R."/>
            <person name="Traeger S."/>
            <person name="Wang M."/>
            <person name="Zifcakova L."/>
            <person name="Wipf D."/>
            <person name="Zambonelli A."/>
            <person name="Paolocci F."/>
            <person name="Nowrousian M."/>
            <person name="Ottonello S."/>
            <person name="Baldrian P."/>
            <person name="Spatafora J.W."/>
            <person name="Henrissat B."/>
            <person name="Nagy L.G."/>
            <person name="Aury J.M."/>
            <person name="Wincker P."/>
            <person name="Grigoriev I.V."/>
            <person name="Bonfante P."/>
            <person name="Martin F.M."/>
        </authorList>
    </citation>
    <scope>NUCLEOTIDE SEQUENCE [LARGE SCALE GENOMIC DNA]</scope>
    <source>
        <strain evidence="2 3">RN42</strain>
    </source>
</reference>
<keyword evidence="3" id="KW-1185">Reference proteome</keyword>
<evidence type="ECO:0000313" key="2">
    <source>
        <dbReference type="EMBL" id="RPA86672.1"/>
    </source>
</evidence>
<evidence type="ECO:0000313" key="3">
    <source>
        <dbReference type="Proteomes" id="UP000275078"/>
    </source>
</evidence>
<organism evidence="2 3">
    <name type="scientific">Ascobolus immersus RN42</name>
    <dbReference type="NCBI Taxonomy" id="1160509"/>
    <lineage>
        <taxon>Eukaryota</taxon>
        <taxon>Fungi</taxon>
        <taxon>Dikarya</taxon>
        <taxon>Ascomycota</taxon>
        <taxon>Pezizomycotina</taxon>
        <taxon>Pezizomycetes</taxon>
        <taxon>Pezizales</taxon>
        <taxon>Ascobolaceae</taxon>
        <taxon>Ascobolus</taxon>
    </lineage>
</organism>
<accession>A0A3N4IKK6</accession>
<proteinExistence type="predicted"/>
<dbReference type="EMBL" id="ML119648">
    <property type="protein sequence ID" value="RPA86672.1"/>
    <property type="molecule type" value="Genomic_DNA"/>
</dbReference>
<gene>
    <name evidence="2" type="ORF">BJ508DRAFT_346465</name>
</gene>
<keyword evidence="1" id="KW-0732">Signal</keyword>
<feature type="signal peptide" evidence="1">
    <location>
        <begin position="1"/>
        <end position="20"/>
    </location>
</feature>